<keyword evidence="2" id="KW-0472">Membrane</keyword>
<evidence type="ECO:0000259" key="4">
    <source>
        <dbReference type="Pfam" id="PF07244"/>
    </source>
</evidence>
<name>A0A3N1UTI6_9BACT</name>
<proteinExistence type="predicted"/>
<feature type="domain" description="Bacterial surface antigen (D15)" evidence="3">
    <location>
        <begin position="336"/>
        <end position="615"/>
    </location>
</feature>
<evidence type="ECO:0000259" key="3">
    <source>
        <dbReference type="Pfam" id="PF01103"/>
    </source>
</evidence>
<comment type="caution">
    <text evidence="5">The sequence shown here is derived from an EMBL/GenBank/DDBJ whole genome shotgun (WGS) entry which is preliminary data.</text>
</comment>
<dbReference type="Gene3D" id="3.10.20.310">
    <property type="entry name" value="membrane protein fhac"/>
    <property type="match status" value="1"/>
</dbReference>
<dbReference type="Pfam" id="PF07244">
    <property type="entry name" value="POTRA"/>
    <property type="match status" value="1"/>
</dbReference>
<sequence length="615" mass="68573">MPWIPVGAAVTLFSHYRSHSRPMPLTWLRLVVFLACAFGIHDTLSFAASLRYAVQMEDSVEGAWASRLQPLSETVAREKEGAVSLSQLRRRAEKDKNLFRTFLRSEGFYACEVAYHIDPSTDPLTVRFTVNPGPLYVLEETTLDVSGIDASLFDVLMETTRSSLPASSPALAAHIADADQKILSILGQHGHPLARISERRVIVRHDARTVHPHYVVSAGPKTFFGPVSLVGLESVREDVVRPRIPWKEGDLFDTRLMTKAQDNLIRMDLFSVVRLAHGSTVDAQGRLPVEITVVEKKPRTFKGGFFYSTDVGPELNVSWENRIIRAGKAKVGVESWLSSQRMILGGIATWRDFLRTDQLVQVEGHMGQEDWDAYWTRSVGTTVSVVRDVRPTIRASAGAGFRLSSVEQASNRETYGHLFLPAFVRMDTTDNPLDPARGFRWHLQTSPYWDLTDTSLFFWKTSTSLSTYYDWSKDGRLVLASIVAAGSIAGATQGAVPADLRFYVGGGGSVRGYEYQSVGPRDGNDPVGGRSFLSWNGEVRWRMTQRYGLAAFLDGGTAYESPVPDFTRSFRWATGLGFRYYSPLGPFRMDVAFPLNRRAGIDDAFQIYISLGQAF</sequence>
<dbReference type="AlphaFoldDB" id="A0A3N1UTI6"/>
<evidence type="ECO:0000256" key="1">
    <source>
        <dbReference type="ARBA" id="ARBA00004370"/>
    </source>
</evidence>
<evidence type="ECO:0000313" key="5">
    <source>
        <dbReference type="EMBL" id="ROQ91161.1"/>
    </source>
</evidence>
<dbReference type="InterPro" id="IPR039910">
    <property type="entry name" value="D15-like"/>
</dbReference>
<evidence type="ECO:0000313" key="6">
    <source>
        <dbReference type="Proteomes" id="UP000276223"/>
    </source>
</evidence>
<dbReference type="PANTHER" id="PTHR12815">
    <property type="entry name" value="SORTING AND ASSEMBLY MACHINERY SAMM50 PROTEIN FAMILY MEMBER"/>
    <property type="match status" value="1"/>
</dbReference>
<evidence type="ECO:0000256" key="2">
    <source>
        <dbReference type="ARBA" id="ARBA00023136"/>
    </source>
</evidence>
<dbReference type="Pfam" id="PF01103">
    <property type="entry name" value="Omp85"/>
    <property type="match status" value="1"/>
</dbReference>
<dbReference type="PANTHER" id="PTHR12815:SF42">
    <property type="entry name" value="BACTERIAL SURFACE ANTIGEN (D15) DOMAIN-CONTAINING PROTEIN"/>
    <property type="match status" value="1"/>
</dbReference>
<dbReference type="Proteomes" id="UP000276223">
    <property type="component" value="Unassembled WGS sequence"/>
</dbReference>
<gene>
    <name evidence="5" type="ORF">EDC27_2446</name>
</gene>
<dbReference type="GO" id="GO:0019867">
    <property type="term" value="C:outer membrane"/>
    <property type="evidence" value="ECO:0007669"/>
    <property type="project" value="InterPro"/>
</dbReference>
<keyword evidence="6" id="KW-1185">Reference proteome</keyword>
<protein>
    <submittedName>
        <fullName evidence="5">Autotransporter secretion outer membrane protein TamA</fullName>
    </submittedName>
</protein>
<accession>A0A3N1UTI6</accession>
<dbReference type="Gene3D" id="2.40.160.50">
    <property type="entry name" value="membrane protein fhac: a member of the omp85/tpsb transporter family"/>
    <property type="match status" value="1"/>
</dbReference>
<dbReference type="InterPro" id="IPR000184">
    <property type="entry name" value="Bac_surfAg_D15"/>
</dbReference>
<dbReference type="InterPro" id="IPR010827">
    <property type="entry name" value="BamA/TamA_POTRA"/>
</dbReference>
<comment type="subcellular location">
    <subcellularLocation>
        <location evidence="1">Membrane</location>
    </subcellularLocation>
</comment>
<dbReference type="EMBL" id="RJVA01000013">
    <property type="protein sequence ID" value="ROQ91161.1"/>
    <property type="molecule type" value="Genomic_DNA"/>
</dbReference>
<feature type="domain" description="POTRA" evidence="4">
    <location>
        <begin position="224"/>
        <end position="296"/>
    </location>
</feature>
<organism evidence="5 6">
    <name type="scientific">Desulfosoma caldarium</name>
    <dbReference type="NCBI Taxonomy" id="610254"/>
    <lineage>
        <taxon>Bacteria</taxon>
        <taxon>Pseudomonadati</taxon>
        <taxon>Thermodesulfobacteriota</taxon>
        <taxon>Syntrophobacteria</taxon>
        <taxon>Syntrophobacterales</taxon>
        <taxon>Syntrophobacteraceae</taxon>
        <taxon>Desulfosoma</taxon>
    </lineage>
</organism>
<reference evidence="5 6" key="1">
    <citation type="submission" date="2018-11" db="EMBL/GenBank/DDBJ databases">
        <title>Genomic Encyclopedia of Type Strains, Phase IV (KMG-IV): sequencing the most valuable type-strain genomes for metagenomic binning, comparative biology and taxonomic classification.</title>
        <authorList>
            <person name="Goeker M."/>
        </authorList>
    </citation>
    <scope>NUCLEOTIDE SEQUENCE [LARGE SCALE GENOMIC DNA]</scope>
    <source>
        <strain evidence="5 6">DSM 22027</strain>
    </source>
</reference>